<evidence type="ECO:0000313" key="3">
    <source>
        <dbReference type="EMBL" id="CEO90396.1"/>
    </source>
</evidence>
<dbReference type="Pfam" id="PF02698">
    <property type="entry name" value="DUF218"/>
    <property type="match status" value="1"/>
</dbReference>
<organism evidence="3 4">
    <name type="scientific">Syntrophaceticus schinkii</name>
    <dbReference type="NCBI Taxonomy" id="499207"/>
    <lineage>
        <taxon>Bacteria</taxon>
        <taxon>Bacillati</taxon>
        <taxon>Bacillota</taxon>
        <taxon>Clostridia</taxon>
        <taxon>Thermoanaerobacterales</taxon>
        <taxon>Thermoanaerobacterales Family III. Incertae Sedis</taxon>
        <taxon>Syntrophaceticus</taxon>
    </lineage>
</organism>
<dbReference type="AlphaFoldDB" id="A0A0B7MQW6"/>
<gene>
    <name evidence="3" type="ORF">SSCH_860002</name>
</gene>
<dbReference type="InterPro" id="IPR014729">
    <property type="entry name" value="Rossmann-like_a/b/a_fold"/>
</dbReference>
<dbReference type="EMBL" id="CDRZ01000287">
    <property type="protein sequence ID" value="CEO90396.1"/>
    <property type="molecule type" value="Genomic_DNA"/>
</dbReference>
<dbReference type="InterPro" id="IPR003848">
    <property type="entry name" value="DUF218"/>
</dbReference>
<reference evidence="4" key="1">
    <citation type="submission" date="2015-01" db="EMBL/GenBank/DDBJ databases">
        <authorList>
            <person name="Manzoor Shahid"/>
            <person name="Zubair Saima"/>
        </authorList>
    </citation>
    <scope>NUCLEOTIDE SEQUENCE [LARGE SCALE GENOMIC DNA]</scope>
    <source>
        <strain evidence="4">Sp3</strain>
    </source>
</reference>
<keyword evidence="1" id="KW-1133">Transmembrane helix</keyword>
<dbReference type="CDD" id="cd06259">
    <property type="entry name" value="YdcF-like"/>
    <property type="match status" value="1"/>
</dbReference>
<keyword evidence="4" id="KW-1185">Reference proteome</keyword>
<evidence type="ECO:0000313" key="4">
    <source>
        <dbReference type="Proteomes" id="UP000046155"/>
    </source>
</evidence>
<evidence type="ECO:0000259" key="2">
    <source>
        <dbReference type="Pfam" id="PF02698"/>
    </source>
</evidence>
<feature type="domain" description="DUF218" evidence="2">
    <location>
        <begin position="58"/>
        <end position="177"/>
    </location>
</feature>
<name>A0A0B7MQW6_9FIRM</name>
<evidence type="ECO:0000256" key="1">
    <source>
        <dbReference type="SAM" id="Phobius"/>
    </source>
</evidence>
<sequence length="230" mass="25958">MDNKKTESRKKKLSVGLLFLVSVSILGLVSILIINVCVKSSVKDKIMTVEEAASLDSDCILILGAGVWDGGRPSYMLEDRLLQGIELYENGASDRLLMSGDHSRKEYDEVNVMKRFAIDKGINSEHIFMDHAGFSTYESLYRARDVFQADRIIIVTQRYHLYRALYIAENLGLEAYGVASDPRQYFGQEIRDLRETLARVKDFFTVIFKPEPTYLGEAIPLSGNGDLTND</sequence>
<keyword evidence="1" id="KW-0472">Membrane</keyword>
<accession>A0A0B7MQW6</accession>
<dbReference type="GO" id="GO:0005886">
    <property type="term" value="C:plasma membrane"/>
    <property type="evidence" value="ECO:0007669"/>
    <property type="project" value="TreeGrafter"/>
</dbReference>
<protein>
    <submittedName>
        <fullName evidence="3">Putative SanA protein</fullName>
    </submittedName>
</protein>
<dbReference type="OrthoDB" id="9782395at2"/>
<dbReference type="PANTHER" id="PTHR30336">
    <property type="entry name" value="INNER MEMBRANE PROTEIN, PROBABLE PERMEASE"/>
    <property type="match status" value="1"/>
</dbReference>
<dbReference type="Gene3D" id="3.40.50.620">
    <property type="entry name" value="HUPs"/>
    <property type="match status" value="1"/>
</dbReference>
<dbReference type="Proteomes" id="UP000046155">
    <property type="component" value="Unassembled WGS sequence"/>
</dbReference>
<keyword evidence="1" id="KW-0812">Transmembrane</keyword>
<dbReference type="RefSeq" id="WP_044666161.1">
    <property type="nucleotide sequence ID" value="NZ_CDRZ01000287.1"/>
</dbReference>
<dbReference type="PANTHER" id="PTHR30336:SF6">
    <property type="entry name" value="INTEGRAL MEMBRANE PROTEIN"/>
    <property type="match status" value="1"/>
</dbReference>
<proteinExistence type="predicted"/>
<feature type="transmembrane region" description="Helical" evidence="1">
    <location>
        <begin position="12"/>
        <end position="34"/>
    </location>
</feature>
<dbReference type="InterPro" id="IPR051599">
    <property type="entry name" value="Cell_Envelope_Assoc"/>
</dbReference>